<accession>A0A6G1BTZ6</accession>
<evidence type="ECO:0000313" key="1">
    <source>
        <dbReference type="EMBL" id="KAF0891479.1"/>
    </source>
</evidence>
<proteinExistence type="predicted"/>
<organism evidence="1 2">
    <name type="scientific">Oryza meyeriana var. granulata</name>
    <dbReference type="NCBI Taxonomy" id="110450"/>
    <lineage>
        <taxon>Eukaryota</taxon>
        <taxon>Viridiplantae</taxon>
        <taxon>Streptophyta</taxon>
        <taxon>Embryophyta</taxon>
        <taxon>Tracheophyta</taxon>
        <taxon>Spermatophyta</taxon>
        <taxon>Magnoliopsida</taxon>
        <taxon>Liliopsida</taxon>
        <taxon>Poales</taxon>
        <taxon>Poaceae</taxon>
        <taxon>BOP clade</taxon>
        <taxon>Oryzoideae</taxon>
        <taxon>Oryzeae</taxon>
        <taxon>Oryzinae</taxon>
        <taxon>Oryza</taxon>
        <taxon>Oryza meyeriana</taxon>
    </lineage>
</organism>
<keyword evidence="2" id="KW-1185">Reference proteome</keyword>
<gene>
    <name evidence="1" type="ORF">E2562_009892</name>
</gene>
<protein>
    <submittedName>
        <fullName evidence="1">Uncharacterized protein</fullName>
    </submittedName>
</protein>
<sequence length="63" mass="6815">MAKDEAACFDKLAFGIDELMTRFDPIGRVAVASGLGHWPTSERGSRRKLGRFTATISICTALA</sequence>
<dbReference type="Proteomes" id="UP000479710">
    <property type="component" value="Unassembled WGS sequence"/>
</dbReference>
<dbReference type="EMBL" id="SPHZ02000011">
    <property type="protein sequence ID" value="KAF0891479.1"/>
    <property type="molecule type" value="Genomic_DNA"/>
</dbReference>
<reference evidence="1 2" key="1">
    <citation type="submission" date="2019-11" db="EMBL/GenBank/DDBJ databases">
        <title>Whole genome sequence of Oryza granulata.</title>
        <authorList>
            <person name="Li W."/>
        </authorList>
    </citation>
    <scope>NUCLEOTIDE SEQUENCE [LARGE SCALE GENOMIC DNA]</scope>
    <source>
        <strain evidence="2">cv. Menghai</strain>
        <tissue evidence="1">Leaf</tissue>
    </source>
</reference>
<name>A0A6G1BTZ6_9ORYZ</name>
<dbReference type="AlphaFoldDB" id="A0A6G1BTZ6"/>
<comment type="caution">
    <text evidence="1">The sequence shown here is derived from an EMBL/GenBank/DDBJ whole genome shotgun (WGS) entry which is preliminary data.</text>
</comment>
<evidence type="ECO:0000313" key="2">
    <source>
        <dbReference type="Proteomes" id="UP000479710"/>
    </source>
</evidence>